<evidence type="ECO:0000256" key="2">
    <source>
        <dbReference type="ARBA" id="ARBA00022448"/>
    </source>
</evidence>
<evidence type="ECO:0000256" key="5">
    <source>
        <dbReference type="ARBA" id="ARBA00022840"/>
    </source>
</evidence>
<accession>E6PS62</accession>
<dbReference type="InterPro" id="IPR013563">
    <property type="entry name" value="Oligopep_ABC_C"/>
</dbReference>
<sequence length="539" mass="58635">MSAIPDATREASSQTDAALLRIEALNVDFGPQRVVHDLNLALRAGEKYALVGESGSGKTVTALAILRLLQGATVRGRVLFQGQDLASMPERRLRGVRGRDIAMIFQEPMSALNPLQPVGQQIAESLELHEALSRKAAWARAVALLERMGIADSARRAQSYPHQLSGGQRQRAMIAMALACKPRLLLADEPTTALDMSVRAQILALLDELQREEGLAVMLISHDLHLVRGFAQRVGVMQQGRLVEQGATAEVFAHAQHPYTQALLASLPQRDVEPLSPQAPVVLQVERVSVAYAQGGSWLRRRLHTVVDQVSLELRAGETLGLVGESGCGKTSLAMALLGLQPMGEGRVSLAGVELAGLGSRGWRAARRKIQVVFQDPFSSLSPRRNVEQIVAEGLNIHEPALDQAACRVRVVDTLRDMGLDASILPRFPHEFSGGQRQRIALARALVLRPSVLVLDEPTSALDISVQQQILRLLIRLQREQGLAYLFITHDMAVIGAMAHRIAVMREGSILETGEALALLRHPQQPYTRQLVHAAGVTG</sequence>
<proteinExistence type="predicted"/>
<dbReference type="InterPro" id="IPR050388">
    <property type="entry name" value="ABC_Ni/Peptide_Import"/>
</dbReference>
<dbReference type="Pfam" id="PF08352">
    <property type="entry name" value="oligo_HPY"/>
    <property type="match status" value="1"/>
</dbReference>
<dbReference type="NCBIfam" id="NF008453">
    <property type="entry name" value="PRK11308.1"/>
    <property type="match status" value="2"/>
</dbReference>
<keyword evidence="4" id="KW-0547">Nucleotide-binding</keyword>
<feature type="domain" description="ABC transporter" evidence="7">
    <location>
        <begin position="20"/>
        <end position="264"/>
    </location>
</feature>
<organism evidence="8">
    <name type="scientific">mine drainage metagenome</name>
    <dbReference type="NCBI Taxonomy" id="410659"/>
    <lineage>
        <taxon>unclassified sequences</taxon>
        <taxon>metagenomes</taxon>
        <taxon>ecological metagenomes</taxon>
    </lineage>
</organism>
<dbReference type="SMART" id="SM00382">
    <property type="entry name" value="AAA"/>
    <property type="match status" value="2"/>
</dbReference>
<dbReference type="PANTHER" id="PTHR43297:SF2">
    <property type="entry name" value="DIPEPTIDE TRANSPORT ATP-BINDING PROTEIN DPPD"/>
    <property type="match status" value="1"/>
</dbReference>
<feature type="domain" description="ABC transporter" evidence="7">
    <location>
        <begin position="283"/>
        <end position="532"/>
    </location>
</feature>
<dbReference type="InterPro" id="IPR017871">
    <property type="entry name" value="ABC_transporter-like_CS"/>
</dbReference>
<evidence type="ECO:0000256" key="1">
    <source>
        <dbReference type="ARBA" id="ARBA00004202"/>
    </source>
</evidence>
<dbReference type="NCBIfam" id="NF007739">
    <property type="entry name" value="PRK10419.1"/>
    <property type="match status" value="2"/>
</dbReference>
<evidence type="ECO:0000313" key="8">
    <source>
        <dbReference type="EMBL" id="CBH97768.1"/>
    </source>
</evidence>
<dbReference type="Pfam" id="PF00005">
    <property type="entry name" value="ABC_tran"/>
    <property type="match status" value="2"/>
</dbReference>
<dbReference type="InterPro" id="IPR003439">
    <property type="entry name" value="ABC_transporter-like_ATP-bd"/>
</dbReference>
<keyword evidence="3" id="KW-1003">Cell membrane</keyword>
<evidence type="ECO:0000259" key="7">
    <source>
        <dbReference type="PROSITE" id="PS50893"/>
    </source>
</evidence>
<name>E6PS62_9ZZZZ</name>
<dbReference type="GO" id="GO:0015833">
    <property type="term" value="P:peptide transport"/>
    <property type="evidence" value="ECO:0007669"/>
    <property type="project" value="InterPro"/>
</dbReference>
<dbReference type="PANTHER" id="PTHR43297">
    <property type="entry name" value="OLIGOPEPTIDE TRANSPORT ATP-BINDING PROTEIN APPD"/>
    <property type="match status" value="1"/>
</dbReference>
<comment type="subcellular location">
    <subcellularLocation>
        <location evidence="1">Cell membrane</location>
        <topology evidence="1">Peripheral membrane protein</topology>
    </subcellularLocation>
</comment>
<dbReference type="PROSITE" id="PS50893">
    <property type="entry name" value="ABC_TRANSPORTER_2"/>
    <property type="match status" value="2"/>
</dbReference>
<gene>
    <name evidence="8" type="ORF">CARN2_3243</name>
</gene>
<dbReference type="Gene3D" id="3.40.50.300">
    <property type="entry name" value="P-loop containing nucleotide triphosphate hydrolases"/>
    <property type="match status" value="2"/>
</dbReference>
<evidence type="ECO:0000256" key="4">
    <source>
        <dbReference type="ARBA" id="ARBA00022741"/>
    </source>
</evidence>
<dbReference type="GO" id="GO:0005886">
    <property type="term" value="C:plasma membrane"/>
    <property type="evidence" value="ECO:0007669"/>
    <property type="project" value="UniProtKB-SubCell"/>
</dbReference>
<keyword evidence="2" id="KW-0813">Transport</keyword>
<dbReference type="CDD" id="cd03257">
    <property type="entry name" value="ABC_NikE_OppD_transporters"/>
    <property type="match status" value="2"/>
</dbReference>
<protein>
    <submittedName>
        <fullName evidence="8">Putative ABC-type nickel transport system,ATPase component</fullName>
    </submittedName>
</protein>
<dbReference type="EMBL" id="CABM01000047">
    <property type="protein sequence ID" value="CBH97768.1"/>
    <property type="molecule type" value="Genomic_DNA"/>
</dbReference>
<keyword evidence="5" id="KW-0067">ATP-binding</keyword>
<dbReference type="InterPro" id="IPR027417">
    <property type="entry name" value="P-loop_NTPase"/>
</dbReference>
<evidence type="ECO:0000256" key="3">
    <source>
        <dbReference type="ARBA" id="ARBA00022475"/>
    </source>
</evidence>
<dbReference type="PROSITE" id="PS00211">
    <property type="entry name" value="ABC_TRANSPORTER_1"/>
    <property type="match status" value="2"/>
</dbReference>
<dbReference type="AlphaFoldDB" id="E6PS62"/>
<dbReference type="GO" id="GO:0005524">
    <property type="term" value="F:ATP binding"/>
    <property type="evidence" value="ECO:0007669"/>
    <property type="project" value="UniProtKB-KW"/>
</dbReference>
<evidence type="ECO:0000256" key="6">
    <source>
        <dbReference type="ARBA" id="ARBA00023136"/>
    </source>
</evidence>
<comment type="caution">
    <text evidence="8">The sequence shown here is derived from an EMBL/GenBank/DDBJ whole genome shotgun (WGS) entry which is preliminary data.</text>
</comment>
<dbReference type="SUPFAM" id="SSF52540">
    <property type="entry name" value="P-loop containing nucleoside triphosphate hydrolases"/>
    <property type="match status" value="2"/>
</dbReference>
<reference evidence="8" key="1">
    <citation type="submission" date="2009-10" db="EMBL/GenBank/DDBJ databases">
        <title>Diversity of trophic interactions inside an arsenic-rich microbial ecosystem.</title>
        <authorList>
            <person name="Bertin P.N."/>
            <person name="Heinrich-Salmeron A."/>
            <person name="Pelletier E."/>
            <person name="Goulhen-Chollet F."/>
            <person name="Arsene-Ploetze F."/>
            <person name="Gallien S."/>
            <person name="Calteau A."/>
            <person name="Vallenet D."/>
            <person name="Casiot C."/>
            <person name="Chane-Woon-Ming B."/>
            <person name="Giloteaux L."/>
            <person name="Barakat M."/>
            <person name="Bonnefoy V."/>
            <person name="Bruneel O."/>
            <person name="Chandler M."/>
            <person name="Cleiss J."/>
            <person name="Duran R."/>
            <person name="Elbaz-Poulichet F."/>
            <person name="Fonknechten N."/>
            <person name="Lauga B."/>
            <person name="Mornico D."/>
            <person name="Ortet P."/>
            <person name="Schaeffer C."/>
            <person name="Siguier P."/>
            <person name="Alexander Thil Smith A."/>
            <person name="Van Dorsselaer A."/>
            <person name="Weissenbach J."/>
            <person name="Medigue C."/>
            <person name="Le Paslier D."/>
        </authorList>
    </citation>
    <scope>NUCLEOTIDE SEQUENCE</scope>
</reference>
<keyword evidence="6" id="KW-0472">Membrane</keyword>
<dbReference type="FunFam" id="3.40.50.300:FF:000016">
    <property type="entry name" value="Oligopeptide ABC transporter ATP-binding component"/>
    <property type="match status" value="1"/>
</dbReference>
<dbReference type="GO" id="GO:0016887">
    <property type="term" value="F:ATP hydrolysis activity"/>
    <property type="evidence" value="ECO:0007669"/>
    <property type="project" value="InterPro"/>
</dbReference>
<dbReference type="InterPro" id="IPR003593">
    <property type="entry name" value="AAA+_ATPase"/>
</dbReference>